<organism evidence="1 2">
    <name type="scientific">Crotalus adamanteus</name>
    <name type="common">Eastern diamondback rattlesnake</name>
    <dbReference type="NCBI Taxonomy" id="8729"/>
    <lineage>
        <taxon>Eukaryota</taxon>
        <taxon>Metazoa</taxon>
        <taxon>Chordata</taxon>
        <taxon>Craniata</taxon>
        <taxon>Vertebrata</taxon>
        <taxon>Euteleostomi</taxon>
        <taxon>Lepidosauria</taxon>
        <taxon>Squamata</taxon>
        <taxon>Bifurcata</taxon>
        <taxon>Unidentata</taxon>
        <taxon>Episquamata</taxon>
        <taxon>Toxicofera</taxon>
        <taxon>Serpentes</taxon>
        <taxon>Colubroidea</taxon>
        <taxon>Viperidae</taxon>
        <taxon>Crotalinae</taxon>
        <taxon>Crotalus</taxon>
    </lineage>
</organism>
<evidence type="ECO:0000313" key="2">
    <source>
        <dbReference type="Proteomes" id="UP001474421"/>
    </source>
</evidence>
<name>A0AAW1C9Z0_CROAD</name>
<reference evidence="1 2" key="1">
    <citation type="journal article" date="2024" name="Proc. Natl. Acad. Sci. U.S.A.">
        <title>The genetic regulatory architecture and epigenomic basis for age-related changes in rattlesnake venom.</title>
        <authorList>
            <person name="Hogan M.P."/>
            <person name="Holding M.L."/>
            <person name="Nystrom G.S."/>
            <person name="Colston T.J."/>
            <person name="Bartlett D.A."/>
            <person name="Mason A.J."/>
            <person name="Ellsworth S.A."/>
            <person name="Rautsaw R.M."/>
            <person name="Lawrence K.C."/>
            <person name="Strickland J.L."/>
            <person name="He B."/>
            <person name="Fraser P."/>
            <person name="Margres M.J."/>
            <person name="Gilbert D.M."/>
            <person name="Gibbs H.L."/>
            <person name="Parkinson C.L."/>
            <person name="Rokyta D.R."/>
        </authorList>
    </citation>
    <scope>NUCLEOTIDE SEQUENCE [LARGE SCALE GENOMIC DNA]</scope>
    <source>
        <strain evidence="1">DRR0105</strain>
    </source>
</reference>
<dbReference type="AlphaFoldDB" id="A0AAW1C9Z0"/>
<keyword evidence="2" id="KW-1185">Reference proteome</keyword>
<sequence length="203" mass="24160">MKEQVGALDKLASSHIKNLGEWLEDHTRDLNVWLSMYFWALQEFHNNYMKHPDYILAKEMVLRDKCWNEDISKADPWLDYFNSTLYTWLEEAPLIVYKALRMQGSNLKRYTETHIQHIEEHIKFLEQLLDNYIAAAKKWLDDFATVKETSSQNFTWDFFTVGSRAQMLGRELVTALQVNCLMVMKWLEENFEGLEGLLWNIIN</sequence>
<proteinExistence type="predicted"/>
<dbReference type="Proteomes" id="UP001474421">
    <property type="component" value="Unassembled WGS sequence"/>
</dbReference>
<evidence type="ECO:0000313" key="1">
    <source>
        <dbReference type="EMBL" id="KAK9411158.1"/>
    </source>
</evidence>
<dbReference type="EMBL" id="JAOTOJ010000001">
    <property type="protein sequence ID" value="KAK9411158.1"/>
    <property type="molecule type" value="Genomic_DNA"/>
</dbReference>
<gene>
    <name evidence="1" type="ORF">NXF25_002333</name>
</gene>
<protein>
    <submittedName>
        <fullName evidence="1">Uncharacterized protein</fullName>
    </submittedName>
</protein>
<accession>A0AAW1C9Z0</accession>
<comment type="caution">
    <text evidence="1">The sequence shown here is derived from an EMBL/GenBank/DDBJ whole genome shotgun (WGS) entry which is preliminary data.</text>
</comment>